<evidence type="ECO:0000259" key="7">
    <source>
        <dbReference type="Pfam" id="PF25954"/>
    </source>
</evidence>
<comment type="caution">
    <text evidence="9">The sequence shown here is derived from an EMBL/GenBank/DDBJ whole genome shotgun (WGS) entry which is preliminary data.</text>
</comment>
<dbReference type="Gene3D" id="2.40.50.100">
    <property type="match status" value="1"/>
</dbReference>
<evidence type="ECO:0000256" key="4">
    <source>
        <dbReference type="ARBA" id="ARBA00023065"/>
    </source>
</evidence>
<dbReference type="InterPro" id="IPR042230">
    <property type="entry name" value="CusF_sf"/>
</dbReference>
<sequence length="539" mass="57375">MKTGAGIAIGLSVALAAGGGYWLGQRPAASHEPAASQVAAPSAEGTKKKRKLLYYRNPMGLPDTSPTPKKDPMGMDYIPVYEGEADETPATARWIKISTEKVQKLGVRTEAAELRALDKLVRAAGRIEIDERRSFAISPKFEGYVERLHVNVTGQPVAKGQPLFEVYSPELVSAQREYAIAAQGVEALKDAGSEARSGMQQLAESSLLRLRNWDISEEQIRALAKSGASKRTLTFRSPVSGVITEKKALQGMRFMPGDTLYQVADLSSVWVVADVFEQDIAQVRTGAVAKVRINAYPDKVFEGRVTYVYPTLNAETRTVPVRVELANPGQLLKPAMFAQVEVPVGGKGQVVTVPNSAVIDSGTRQIVLIAHGEGRFEPRDVKLGGRSENHIEVMDGVKAGEKVVVAANFLIDAESNLKAAVGGFGHSGHGGAPKPGKDSEKPAPTPQAAGHRAEGTVDSVDAKDGTVSLNHGPVASLKWPAMTMEFKVANPSLLQALKPGLKVEVEFVERQPGEWVITSAAPAGKAATSAPAANPHAGH</sequence>
<feature type="region of interest" description="Disordered" evidence="5">
    <location>
        <begin position="26"/>
        <end position="49"/>
    </location>
</feature>
<dbReference type="FunFam" id="2.40.420.20:FF:000003">
    <property type="entry name" value="Cation efflux system protein cusB"/>
    <property type="match status" value="1"/>
</dbReference>
<feature type="compositionally biased region" description="Gly residues" evidence="5">
    <location>
        <begin position="422"/>
        <end position="433"/>
    </location>
</feature>
<feature type="domain" description="CzcB-like C-terminal circularly permuted SH3-like" evidence="8">
    <location>
        <begin position="351"/>
        <end position="411"/>
    </location>
</feature>
<evidence type="ECO:0000259" key="6">
    <source>
        <dbReference type="Pfam" id="PF25919"/>
    </source>
</evidence>
<dbReference type="GO" id="GO:0016020">
    <property type="term" value="C:membrane"/>
    <property type="evidence" value="ECO:0007669"/>
    <property type="project" value="InterPro"/>
</dbReference>
<keyword evidence="2" id="KW-0813">Transport</keyword>
<evidence type="ECO:0000256" key="2">
    <source>
        <dbReference type="ARBA" id="ARBA00022448"/>
    </source>
</evidence>
<dbReference type="InterPro" id="IPR006143">
    <property type="entry name" value="RND_pump_MFP"/>
</dbReference>
<dbReference type="InterPro" id="IPR058792">
    <property type="entry name" value="Beta-barrel_RND_2"/>
</dbReference>
<dbReference type="Gene3D" id="2.40.30.170">
    <property type="match status" value="1"/>
</dbReference>
<dbReference type="InterPro" id="IPR021647">
    <property type="entry name" value="CusF_Ec"/>
</dbReference>
<dbReference type="GO" id="GO:0030288">
    <property type="term" value="C:outer membrane-bounded periplasmic space"/>
    <property type="evidence" value="ECO:0007669"/>
    <property type="project" value="TreeGrafter"/>
</dbReference>
<dbReference type="Gene3D" id="2.40.50.320">
    <property type="entry name" value="Copper binding periplasmic protein CusF"/>
    <property type="match status" value="1"/>
</dbReference>
<dbReference type="RefSeq" id="WP_148581816.1">
    <property type="nucleotide sequence ID" value="NZ_SDKK01000072.1"/>
</dbReference>
<keyword evidence="3" id="KW-0732">Signal</keyword>
<evidence type="ECO:0000313" key="10">
    <source>
        <dbReference type="Proteomes" id="UP000389128"/>
    </source>
</evidence>
<evidence type="ECO:0000259" key="8">
    <source>
        <dbReference type="Pfam" id="PF25975"/>
    </source>
</evidence>
<accession>A0A6C2C590</accession>
<dbReference type="InterPro" id="IPR058790">
    <property type="entry name" value="BSH_CusB"/>
</dbReference>
<organism evidence="9 10">
    <name type="scientific">Zoogloea oleivorans</name>
    <dbReference type="NCBI Taxonomy" id="1552750"/>
    <lineage>
        <taxon>Bacteria</taxon>
        <taxon>Pseudomonadati</taxon>
        <taxon>Pseudomonadota</taxon>
        <taxon>Betaproteobacteria</taxon>
        <taxon>Rhodocyclales</taxon>
        <taxon>Zoogloeaceae</taxon>
        <taxon>Zoogloea</taxon>
    </lineage>
</organism>
<dbReference type="FunFam" id="2.40.30.170:FF:000010">
    <property type="entry name" value="Efflux RND transporter periplasmic adaptor subunit"/>
    <property type="match status" value="1"/>
</dbReference>
<dbReference type="PANTHER" id="PTHR30097:SF15">
    <property type="entry name" value="CATION EFFLUX SYSTEM PROTEIN CUSB"/>
    <property type="match status" value="1"/>
</dbReference>
<dbReference type="Pfam" id="PF25975">
    <property type="entry name" value="CzcB_C"/>
    <property type="match status" value="1"/>
</dbReference>
<feature type="region of interest" description="Disordered" evidence="5">
    <location>
        <begin position="422"/>
        <end position="456"/>
    </location>
</feature>
<dbReference type="InterPro" id="IPR058649">
    <property type="entry name" value="CzcB_C"/>
</dbReference>
<dbReference type="AlphaFoldDB" id="A0A6C2C590"/>
<comment type="similarity">
    <text evidence="1">Belongs to the membrane fusion protein (MFP) (TC 8.A.1) family.</text>
</comment>
<dbReference type="NCBIfam" id="TIGR01730">
    <property type="entry name" value="RND_mfp"/>
    <property type="match status" value="1"/>
</dbReference>
<dbReference type="InterPro" id="IPR051909">
    <property type="entry name" value="MFP_Cation_Efflux"/>
</dbReference>
<dbReference type="GO" id="GO:0015679">
    <property type="term" value="P:plasma membrane copper ion transport"/>
    <property type="evidence" value="ECO:0007669"/>
    <property type="project" value="TreeGrafter"/>
</dbReference>
<dbReference type="OrthoDB" id="9806939at2"/>
<evidence type="ECO:0000256" key="1">
    <source>
        <dbReference type="ARBA" id="ARBA00009477"/>
    </source>
</evidence>
<proteinExistence type="inferred from homology"/>
<dbReference type="Pfam" id="PF11604">
    <property type="entry name" value="CusF_Ec"/>
    <property type="match status" value="1"/>
</dbReference>
<dbReference type="PANTHER" id="PTHR30097">
    <property type="entry name" value="CATION EFFLUX SYSTEM PROTEIN CUSB"/>
    <property type="match status" value="1"/>
</dbReference>
<dbReference type="GO" id="GO:0060003">
    <property type="term" value="P:copper ion export"/>
    <property type="evidence" value="ECO:0007669"/>
    <property type="project" value="TreeGrafter"/>
</dbReference>
<dbReference type="EMBL" id="SDKK01000072">
    <property type="protein sequence ID" value="TYC49138.1"/>
    <property type="molecule type" value="Genomic_DNA"/>
</dbReference>
<keyword evidence="10" id="KW-1185">Reference proteome</keyword>
<reference evidence="9 10" key="1">
    <citation type="submission" date="2019-01" db="EMBL/GenBank/DDBJ databases">
        <title>Zoogloea oleivorans genome sequencing and assembly.</title>
        <authorList>
            <person name="Tancsics A."/>
            <person name="Farkas M."/>
            <person name="Kriszt B."/>
            <person name="Maroti G."/>
            <person name="Horvath B."/>
        </authorList>
    </citation>
    <scope>NUCLEOTIDE SEQUENCE [LARGE SCALE GENOMIC DNA]</scope>
    <source>
        <strain evidence="9 10">Buc</strain>
    </source>
</reference>
<name>A0A6C2C590_9RHOO</name>
<dbReference type="GO" id="GO:0046914">
    <property type="term" value="F:transition metal ion binding"/>
    <property type="evidence" value="ECO:0007669"/>
    <property type="project" value="TreeGrafter"/>
</dbReference>
<dbReference type="GO" id="GO:0022857">
    <property type="term" value="F:transmembrane transporter activity"/>
    <property type="evidence" value="ECO:0007669"/>
    <property type="project" value="InterPro"/>
</dbReference>
<dbReference type="Pfam" id="PF25919">
    <property type="entry name" value="BSH_CusB"/>
    <property type="match status" value="1"/>
</dbReference>
<evidence type="ECO:0000256" key="3">
    <source>
        <dbReference type="ARBA" id="ARBA00022729"/>
    </source>
</evidence>
<protein>
    <submittedName>
        <fullName evidence="9">Efflux RND transporter periplasmic adaptor subunit</fullName>
    </submittedName>
</protein>
<evidence type="ECO:0000313" key="9">
    <source>
        <dbReference type="EMBL" id="TYC49138.1"/>
    </source>
</evidence>
<dbReference type="SUPFAM" id="SSF111369">
    <property type="entry name" value="HlyD-like secretion proteins"/>
    <property type="match status" value="1"/>
</dbReference>
<gene>
    <name evidence="9" type="ORF">ETQ85_25640</name>
</gene>
<keyword evidence="4" id="KW-0406">Ion transport</keyword>
<dbReference type="Gene3D" id="2.40.420.20">
    <property type="match status" value="1"/>
</dbReference>
<evidence type="ECO:0000256" key="5">
    <source>
        <dbReference type="SAM" id="MobiDB-lite"/>
    </source>
</evidence>
<dbReference type="Proteomes" id="UP000389128">
    <property type="component" value="Unassembled WGS sequence"/>
</dbReference>
<feature type="domain" description="CusB-like beta-barrel" evidence="7">
    <location>
        <begin position="268"/>
        <end position="342"/>
    </location>
</feature>
<dbReference type="Pfam" id="PF25954">
    <property type="entry name" value="Beta-barrel_RND_2"/>
    <property type="match status" value="1"/>
</dbReference>
<feature type="domain" description="CusB-like barrel-sandwich hybrid" evidence="6">
    <location>
        <begin position="137"/>
        <end position="264"/>
    </location>
</feature>